<keyword evidence="1" id="KW-1133">Transmembrane helix</keyword>
<evidence type="ECO:0000313" key="3">
    <source>
        <dbReference type="Proteomes" id="UP000271031"/>
    </source>
</evidence>
<dbReference type="Pfam" id="PF04854">
    <property type="entry name" value="DUF624"/>
    <property type="match status" value="1"/>
</dbReference>
<gene>
    <name evidence="2" type="ORF">EDM56_01250</name>
</gene>
<dbReference type="InterPro" id="IPR006938">
    <property type="entry name" value="DUF624"/>
</dbReference>
<comment type="caution">
    <text evidence="2">The sequence shown here is derived from an EMBL/GenBank/DDBJ whole genome shotgun (WGS) entry which is preliminary data.</text>
</comment>
<feature type="transmembrane region" description="Helical" evidence="1">
    <location>
        <begin position="104"/>
        <end position="126"/>
    </location>
</feature>
<proteinExistence type="predicted"/>
<sequence>MMAACEWVMRIVLLNLLWLCLTVLGLGILGAGPATAAVYAVTRKWVQGESDVPLFATCWQTYRAEFGKANALGWITAIAGFILFMDYQFFLAQQGAIYSVLRMIITAFGLAYVVIAVNLFPVFVHYDIRFMQCFKFAFFIGFAKPLHTLGMAVAVAAMVALTLVFPVLFPFCAISGSSFWVMRLANRSFQTIEKRKQA</sequence>
<dbReference type="Proteomes" id="UP000271031">
    <property type="component" value="Unassembled WGS sequence"/>
</dbReference>
<keyword evidence="1" id="KW-0812">Transmembrane</keyword>
<organism evidence="2 3">
    <name type="scientific">Brevibacillus fluminis</name>
    <dbReference type="NCBI Taxonomy" id="511487"/>
    <lineage>
        <taxon>Bacteria</taxon>
        <taxon>Bacillati</taxon>
        <taxon>Bacillota</taxon>
        <taxon>Bacilli</taxon>
        <taxon>Bacillales</taxon>
        <taxon>Paenibacillaceae</taxon>
        <taxon>Brevibacillus</taxon>
    </lineage>
</organism>
<reference evidence="2 3" key="1">
    <citation type="submission" date="2018-10" db="EMBL/GenBank/DDBJ databases">
        <title>Phylogenomics of Brevibacillus.</title>
        <authorList>
            <person name="Dunlap C."/>
        </authorList>
    </citation>
    <scope>NUCLEOTIDE SEQUENCE [LARGE SCALE GENOMIC DNA]</scope>
    <source>
        <strain evidence="2 3">JCM 15716</strain>
    </source>
</reference>
<name>A0A3M8DWP2_9BACL</name>
<accession>A0A3M8DWP2</accession>
<dbReference type="EMBL" id="RHHQ01000003">
    <property type="protein sequence ID" value="RNB92354.1"/>
    <property type="molecule type" value="Genomic_DNA"/>
</dbReference>
<keyword evidence="3" id="KW-1185">Reference proteome</keyword>
<feature type="transmembrane region" description="Helical" evidence="1">
    <location>
        <begin position="71"/>
        <end position="92"/>
    </location>
</feature>
<keyword evidence="1" id="KW-0472">Membrane</keyword>
<feature type="transmembrane region" description="Helical" evidence="1">
    <location>
        <begin position="146"/>
        <end position="174"/>
    </location>
</feature>
<dbReference type="AlphaFoldDB" id="A0A3M8DWP2"/>
<evidence type="ECO:0000256" key="1">
    <source>
        <dbReference type="SAM" id="Phobius"/>
    </source>
</evidence>
<evidence type="ECO:0000313" key="2">
    <source>
        <dbReference type="EMBL" id="RNB92354.1"/>
    </source>
</evidence>
<protein>
    <submittedName>
        <fullName evidence="2">DUF624 domain-containing protein</fullName>
    </submittedName>
</protein>